<dbReference type="InterPro" id="IPR052198">
    <property type="entry name" value="IorB_Oxidoreductase"/>
</dbReference>
<evidence type="ECO:0000313" key="8">
    <source>
        <dbReference type="Proteomes" id="UP000075398"/>
    </source>
</evidence>
<proteinExistence type="predicted"/>
<evidence type="ECO:0000259" key="6">
    <source>
        <dbReference type="Pfam" id="PF01558"/>
    </source>
</evidence>
<comment type="caution">
    <text evidence="7">The sequence shown here is derived from an EMBL/GenBank/DDBJ whole genome shotgun (WGS) entry which is preliminary data.</text>
</comment>
<comment type="catalytic activity">
    <reaction evidence="4">
        <text>indole-3-pyruvate + 2 oxidized [2Fe-2S]-[ferredoxin] + CoA = (indol-3-yl)acetyl-CoA + 2 reduced [2Fe-2S]-[ferredoxin] + CO2 + H(+)</text>
        <dbReference type="Rhea" id="RHEA:12645"/>
        <dbReference type="Rhea" id="RHEA-COMP:10000"/>
        <dbReference type="Rhea" id="RHEA-COMP:10001"/>
        <dbReference type="ChEBI" id="CHEBI:15378"/>
        <dbReference type="ChEBI" id="CHEBI:16526"/>
        <dbReference type="ChEBI" id="CHEBI:17640"/>
        <dbReference type="ChEBI" id="CHEBI:33737"/>
        <dbReference type="ChEBI" id="CHEBI:33738"/>
        <dbReference type="ChEBI" id="CHEBI:57271"/>
        <dbReference type="ChEBI" id="CHEBI:57287"/>
        <dbReference type="EC" id="1.2.7.8"/>
    </reaction>
</comment>
<dbReference type="InterPro" id="IPR017719">
    <property type="entry name" value="Indolepyruvate_Fd_OxRdtase_bsu"/>
</dbReference>
<dbReference type="STRING" id="1705564.APG08_00502"/>
<keyword evidence="3 7" id="KW-0560">Oxidoreductase</keyword>
<dbReference type="PANTHER" id="PTHR43854">
    <property type="entry name" value="INDOLEPYRUVATE OXIDOREDUCTASE SUBUNIT IORB"/>
    <property type="match status" value="1"/>
</dbReference>
<dbReference type="InterPro" id="IPR002869">
    <property type="entry name" value="Pyrv_flavodox_OxRed_cen"/>
</dbReference>
<name>A0A150ITL5_9EURY</name>
<dbReference type="EMBL" id="LNGC01000135">
    <property type="protein sequence ID" value="KYC48218.1"/>
    <property type="molecule type" value="Genomic_DNA"/>
</dbReference>
<dbReference type="PATRIC" id="fig|1705409.3.peg.1997"/>
<dbReference type="GO" id="GO:0043805">
    <property type="term" value="F:indolepyruvate ferredoxin oxidoreductase activity"/>
    <property type="evidence" value="ECO:0007669"/>
    <property type="project" value="UniProtKB-EC"/>
</dbReference>
<dbReference type="InterPro" id="IPR019752">
    <property type="entry name" value="Pyrv/ketoisovalerate_OxRed_cat"/>
</dbReference>
<dbReference type="NCBIfam" id="TIGR03334">
    <property type="entry name" value="IOR_beta"/>
    <property type="match status" value="1"/>
</dbReference>
<feature type="domain" description="Pyruvate/ketoisovalerate oxidoreductase catalytic" evidence="6">
    <location>
        <begin position="11"/>
        <end position="188"/>
    </location>
</feature>
<evidence type="ECO:0000256" key="2">
    <source>
        <dbReference type="ARBA" id="ARBA00011238"/>
    </source>
</evidence>
<evidence type="ECO:0000256" key="3">
    <source>
        <dbReference type="ARBA" id="ARBA00023002"/>
    </source>
</evidence>
<comment type="function">
    <text evidence="1">Catalyzes the ferredoxin-dependent oxidative decarboxylation of arylpyruvates.</text>
</comment>
<comment type="subunit">
    <text evidence="2">Heterodimer of the IorA and IorB subunits.</text>
</comment>
<evidence type="ECO:0000256" key="4">
    <source>
        <dbReference type="ARBA" id="ARBA00048332"/>
    </source>
</evidence>
<evidence type="ECO:0000256" key="5">
    <source>
        <dbReference type="NCBIfam" id="TIGR03334"/>
    </source>
</evidence>
<evidence type="ECO:0000256" key="1">
    <source>
        <dbReference type="ARBA" id="ARBA00002995"/>
    </source>
</evidence>
<evidence type="ECO:0000313" key="7">
    <source>
        <dbReference type="EMBL" id="KYC48218.1"/>
    </source>
</evidence>
<accession>A0A150ITL5</accession>
<organism evidence="7 8">
    <name type="scientific">Candidatus Methanofastidiosum methylothiophilum</name>
    <dbReference type="NCBI Taxonomy" id="1705564"/>
    <lineage>
        <taxon>Archaea</taxon>
        <taxon>Methanobacteriati</taxon>
        <taxon>Methanobacteriota</taxon>
        <taxon>Stenosarchaea group</taxon>
        <taxon>Candidatus Methanofastidiosia</taxon>
        <taxon>Candidatus Methanofastidiosales</taxon>
        <taxon>Candidatus Methanofastidiosaceae</taxon>
        <taxon>Candidatus Methanofastidiosum</taxon>
    </lineage>
</organism>
<keyword evidence="7" id="KW-0670">Pyruvate</keyword>
<dbReference type="PANTHER" id="PTHR43854:SF1">
    <property type="entry name" value="INDOLEPYRUVATE OXIDOREDUCTASE SUBUNIT IORB"/>
    <property type="match status" value="1"/>
</dbReference>
<dbReference type="AlphaFoldDB" id="A0A150ITL5"/>
<sequence>MEFNILICGVGGQGTILSSYVLGNAALKDGYKVRLGEIHGMAQRGGSVVSHVRMGDEVYGSVIPQGKADIIIAFEPLEALRNVSYLKKGGKIILNTERINPISVSLGECDYPPIDEILFTLSEKGKVYHFNATEIAKSLGNQVIMNMVLVGALSLLETPLKNETLLETIVSVLSKKAEINMKAFEAGRKKMESIL</sequence>
<dbReference type="EC" id="1.2.7.8" evidence="5"/>
<dbReference type="Pfam" id="PF01558">
    <property type="entry name" value="POR"/>
    <property type="match status" value="1"/>
</dbReference>
<protein>
    <recommendedName>
        <fullName evidence="5">Indolepyruvate ferredoxin oxidoreductase subunit beta</fullName>
        <ecNumber evidence="5">1.2.7.8</ecNumber>
    </recommendedName>
</protein>
<gene>
    <name evidence="7" type="primary">iorB</name>
    <name evidence="7" type="ORF">AMQ22_01886</name>
</gene>
<dbReference type="Proteomes" id="UP000075398">
    <property type="component" value="Unassembled WGS sequence"/>
</dbReference>
<dbReference type="Gene3D" id="3.40.920.10">
    <property type="entry name" value="Pyruvate-ferredoxin oxidoreductase, PFOR, domain III"/>
    <property type="match status" value="1"/>
</dbReference>
<reference evidence="7 8" key="1">
    <citation type="journal article" date="2016" name="ISME J.">
        <title>Chasing the elusive Euryarchaeota class WSA2: genomes reveal a uniquely fastidious methyl-reducing methanogen.</title>
        <authorList>
            <person name="Nobu M.K."/>
            <person name="Narihiro T."/>
            <person name="Kuroda K."/>
            <person name="Mei R."/>
            <person name="Liu W.T."/>
        </authorList>
    </citation>
    <scope>NUCLEOTIDE SEQUENCE [LARGE SCALE GENOMIC DNA]</scope>
    <source>
        <strain evidence="7">U1lsi0528_Bin055</strain>
    </source>
</reference>
<dbReference type="SUPFAM" id="SSF53323">
    <property type="entry name" value="Pyruvate-ferredoxin oxidoreductase, PFOR, domain III"/>
    <property type="match status" value="1"/>
</dbReference>